<reference evidence="5" key="1">
    <citation type="journal article" date="2019" name="Int. J. Syst. Evol. Microbiol.">
        <title>The Global Catalogue of Microorganisms (GCM) 10K type strain sequencing project: providing services to taxonomists for standard genome sequencing and annotation.</title>
        <authorList>
            <consortium name="The Broad Institute Genomics Platform"/>
            <consortium name="The Broad Institute Genome Sequencing Center for Infectious Disease"/>
            <person name="Wu L."/>
            <person name="Ma J."/>
        </authorList>
    </citation>
    <scope>NUCLEOTIDE SEQUENCE [LARGE SCALE GENOMIC DNA]</scope>
    <source>
        <strain evidence="5">KACC 12633</strain>
    </source>
</reference>
<dbReference type="GO" id="GO:0016746">
    <property type="term" value="F:acyltransferase activity"/>
    <property type="evidence" value="ECO:0007669"/>
    <property type="project" value="UniProtKB-KW"/>
</dbReference>
<dbReference type="Proteomes" id="UP001596150">
    <property type="component" value="Unassembled WGS sequence"/>
</dbReference>
<keyword evidence="5" id="KW-1185">Reference proteome</keyword>
<evidence type="ECO:0000313" key="4">
    <source>
        <dbReference type="EMBL" id="MFC5514306.1"/>
    </source>
</evidence>
<dbReference type="SUPFAM" id="SSF55729">
    <property type="entry name" value="Acyl-CoA N-acyltransferases (Nat)"/>
    <property type="match status" value="1"/>
</dbReference>
<dbReference type="EC" id="2.3.-.-" evidence="4"/>
<keyword evidence="1 4" id="KW-0808">Transferase</keyword>
<keyword evidence="2 4" id="KW-0012">Acyltransferase</keyword>
<dbReference type="PANTHER" id="PTHR43420">
    <property type="entry name" value="ACETYLTRANSFERASE"/>
    <property type="match status" value="1"/>
</dbReference>
<comment type="caution">
    <text evidence="4">The sequence shown here is derived from an EMBL/GenBank/DDBJ whole genome shotgun (WGS) entry which is preliminary data.</text>
</comment>
<evidence type="ECO:0000256" key="2">
    <source>
        <dbReference type="ARBA" id="ARBA00023315"/>
    </source>
</evidence>
<evidence type="ECO:0000259" key="3">
    <source>
        <dbReference type="PROSITE" id="PS51186"/>
    </source>
</evidence>
<feature type="domain" description="N-acetyltransferase" evidence="3">
    <location>
        <begin position="6"/>
        <end position="169"/>
    </location>
</feature>
<name>A0ABW0PNR4_9HYPH</name>
<gene>
    <name evidence="4" type="ORF">ACFPP9_00870</name>
</gene>
<evidence type="ECO:0000256" key="1">
    <source>
        <dbReference type="ARBA" id="ARBA00022679"/>
    </source>
</evidence>
<dbReference type="EMBL" id="JBHSML010000001">
    <property type="protein sequence ID" value="MFC5514306.1"/>
    <property type="molecule type" value="Genomic_DNA"/>
</dbReference>
<dbReference type="CDD" id="cd04301">
    <property type="entry name" value="NAT_SF"/>
    <property type="match status" value="1"/>
</dbReference>
<dbReference type="Gene3D" id="3.40.630.30">
    <property type="match status" value="1"/>
</dbReference>
<accession>A0ABW0PNR4</accession>
<evidence type="ECO:0000313" key="5">
    <source>
        <dbReference type="Proteomes" id="UP001596150"/>
    </source>
</evidence>
<dbReference type="InterPro" id="IPR000182">
    <property type="entry name" value="GNAT_dom"/>
</dbReference>
<sequence>MSETAFSIRQLRAEDWVAFRALRLKALETVPTAFGASQEEDAALSPEALRERLERAPSAVFGAFAGDSLIGMAGFHAQLGAKRRHRGLLWGVFVEEAYRGRGCARRLVERVILHAGEHVVVLEAGVTAGNRNAAALYESLGFRISGLIQKALRIDGAFHDEILLALDLEERASPSRG</sequence>
<dbReference type="InterPro" id="IPR050680">
    <property type="entry name" value="YpeA/RimI_acetyltransf"/>
</dbReference>
<dbReference type="InterPro" id="IPR016181">
    <property type="entry name" value="Acyl_CoA_acyltransferase"/>
</dbReference>
<dbReference type="RefSeq" id="WP_266344923.1">
    <property type="nucleotide sequence ID" value="NZ_JAPKNH010000006.1"/>
</dbReference>
<organism evidence="4 5">
    <name type="scientific">Kaistia terrae</name>
    <dbReference type="NCBI Taxonomy" id="537017"/>
    <lineage>
        <taxon>Bacteria</taxon>
        <taxon>Pseudomonadati</taxon>
        <taxon>Pseudomonadota</taxon>
        <taxon>Alphaproteobacteria</taxon>
        <taxon>Hyphomicrobiales</taxon>
        <taxon>Kaistiaceae</taxon>
        <taxon>Kaistia</taxon>
    </lineage>
</organism>
<dbReference type="PROSITE" id="PS51186">
    <property type="entry name" value="GNAT"/>
    <property type="match status" value="1"/>
</dbReference>
<proteinExistence type="predicted"/>
<dbReference type="PANTHER" id="PTHR43420:SF47">
    <property type="entry name" value="N-ACETYLTRANSFERASE DOMAIN-CONTAINING PROTEIN"/>
    <property type="match status" value="1"/>
</dbReference>
<protein>
    <submittedName>
        <fullName evidence="4">GNAT family N-acetyltransferase</fullName>
        <ecNumber evidence="4">2.3.-.-</ecNumber>
    </submittedName>
</protein>
<dbReference type="Pfam" id="PF00583">
    <property type="entry name" value="Acetyltransf_1"/>
    <property type="match status" value="1"/>
</dbReference>